<organism evidence="1 2">
    <name type="scientific">Trema orientale</name>
    <name type="common">Charcoal tree</name>
    <name type="synonym">Celtis orientalis</name>
    <dbReference type="NCBI Taxonomy" id="63057"/>
    <lineage>
        <taxon>Eukaryota</taxon>
        <taxon>Viridiplantae</taxon>
        <taxon>Streptophyta</taxon>
        <taxon>Embryophyta</taxon>
        <taxon>Tracheophyta</taxon>
        <taxon>Spermatophyta</taxon>
        <taxon>Magnoliopsida</taxon>
        <taxon>eudicotyledons</taxon>
        <taxon>Gunneridae</taxon>
        <taxon>Pentapetalae</taxon>
        <taxon>rosids</taxon>
        <taxon>fabids</taxon>
        <taxon>Rosales</taxon>
        <taxon>Cannabaceae</taxon>
        <taxon>Trema</taxon>
    </lineage>
</organism>
<dbReference type="Proteomes" id="UP000237000">
    <property type="component" value="Unassembled WGS sequence"/>
</dbReference>
<dbReference type="AlphaFoldDB" id="A0A2P5EEY6"/>
<feature type="non-terminal residue" evidence="1">
    <location>
        <position position="1"/>
    </location>
</feature>
<gene>
    <name evidence="1" type="ORF">TorRG33x02_201150</name>
</gene>
<evidence type="ECO:0000313" key="2">
    <source>
        <dbReference type="Proteomes" id="UP000237000"/>
    </source>
</evidence>
<accession>A0A2P5EEY6</accession>
<sequence length="121" mass="13579">IGPSESPSLLHLPPSLPPSLLVSLSTHICLPHCTMLTHSHTSFPKGKATFSRGLPLGTFIKCSTKKEPYFALEFRKEVGGFGDFKKKKRINIAMLEILRHITKANNLNGFMMNKDDFYSQF</sequence>
<dbReference type="OrthoDB" id="10374741at2759"/>
<proteinExistence type="predicted"/>
<name>A0A2P5EEY6_TREOI</name>
<dbReference type="InParanoid" id="A0A2P5EEY6"/>
<dbReference type="EMBL" id="JXTC01000168">
    <property type="protein sequence ID" value="PON84105.1"/>
    <property type="molecule type" value="Genomic_DNA"/>
</dbReference>
<reference evidence="2" key="1">
    <citation type="submission" date="2016-06" db="EMBL/GenBank/DDBJ databases">
        <title>Parallel loss of symbiosis genes in relatives of nitrogen-fixing non-legume Parasponia.</title>
        <authorList>
            <person name="Van Velzen R."/>
            <person name="Holmer R."/>
            <person name="Bu F."/>
            <person name="Rutten L."/>
            <person name="Van Zeijl A."/>
            <person name="Liu W."/>
            <person name="Santuari L."/>
            <person name="Cao Q."/>
            <person name="Sharma T."/>
            <person name="Shen D."/>
            <person name="Roswanjaya Y."/>
            <person name="Wardhani T."/>
            <person name="Kalhor M.S."/>
            <person name="Jansen J."/>
            <person name="Van den Hoogen J."/>
            <person name="Gungor B."/>
            <person name="Hartog M."/>
            <person name="Hontelez J."/>
            <person name="Verver J."/>
            <person name="Yang W.-C."/>
            <person name="Schijlen E."/>
            <person name="Repin R."/>
            <person name="Schilthuizen M."/>
            <person name="Schranz E."/>
            <person name="Heidstra R."/>
            <person name="Miyata K."/>
            <person name="Fedorova E."/>
            <person name="Kohlen W."/>
            <person name="Bisseling T."/>
            <person name="Smit S."/>
            <person name="Geurts R."/>
        </authorList>
    </citation>
    <scope>NUCLEOTIDE SEQUENCE [LARGE SCALE GENOMIC DNA]</scope>
    <source>
        <strain evidence="2">cv. RG33-2</strain>
    </source>
</reference>
<comment type="caution">
    <text evidence="1">The sequence shown here is derived from an EMBL/GenBank/DDBJ whole genome shotgun (WGS) entry which is preliminary data.</text>
</comment>
<evidence type="ECO:0000313" key="1">
    <source>
        <dbReference type="EMBL" id="PON84105.1"/>
    </source>
</evidence>
<protein>
    <submittedName>
        <fullName evidence="1">Uncharacterized protein</fullName>
    </submittedName>
</protein>
<keyword evidence="2" id="KW-1185">Reference proteome</keyword>